<feature type="domain" description="HTH deoR-type" evidence="7">
    <location>
        <begin position="4"/>
        <end position="59"/>
    </location>
</feature>
<protein>
    <recommendedName>
        <fullName evidence="1">Lactose phosphotransferase system repressor</fullName>
    </recommendedName>
</protein>
<evidence type="ECO:0000256" key="4">
    <source>
        <dbReference type="ARBA" id="ARBA00023125"/>
    </source>
</evidence>
<dbReference type="Proteomes" id="UP001501004">
    <property type="component" value="Unassembled WGS sequence"/>
</dbReference>
<evidence type="ECO:0000256" key="2">
    <source>
        <dbReference type="ARBA" id="ARBA00022491"/>
    </source>
</evidence>
<dbReference type="Gene3D" id="3.40.50.1360">
    <property type="match status" value="1"/>
</dbReference>
<proteinExistence type="predicted"/>
<dbReference type="SMART" id="SM01134">
    <property type="entry name" value="DeoRC"/>
    <property type="match status" value="1"/>
</dbReference>
<dbReference type="InterPro" id="IPR050313">
    <property type="entry name" value="Carb_Metab_HTH_regulators"/>
</dbReference>
<dbReference type="InterPro" id="IPR018356">
    <property type="entry name" value="Tscrpt_reg_HTH_DeoR_CS"/>
</dbReference>
<keyword evidence="5" id="KW-0804">Transcription</keyword>
<dbReference type="Gene3D" id="1.10.10.10">
    <property type="entry name" value="Winged helix-like DNA-binding domain superfamily/Winged helix DNA-binding domain"/>
    <property type="match status" value="1"/>
</dbReference>
<dbReference type="Pfam" id="PF08220">
    <property type="entry name" value="HTH_DeoR"/>
    <property type="match status" value="1"/>
</dbReference>
<name>A0ABP7FWP2_9MICO</name>
<evidence type="ECO:0000256" key="1">
    <source>
        <dbReference type="ARBA" id="ARBA00021390"/>
    </source>
</evidence>
<reference evidence="9" key="1">
    <citation type="journal article" date="2019" name="Int. J. Syst. Evol. Microbiol.">
        <title>The Global Catalogue of Microorganisms (GCM) 10K type strain sequencing project: providing services to taxonomists for standard genome sequencing and annotation.</title>
        <authorList>
            <consortium name="The Broad Institute Genomics Platform"/>
            <consortium name="The Broad Institute Genome Sequencing Center for Infectious Disease"/>
            <person name="Wu L."/>
            <person name="Ma J."/>
        </authorList>
    </citation>
    <scope>NUCLEOTIDE SEQUENCE [LARGE SCALE GENOMIC DNA]</scope>
    <source>
        <strain evidence="9">JCM 16949</strain>
    </source>
</reference>
<dbReference type="SUPFAM" id="SSF46785">
    <property type="entry name" value="Winged helix' DNA-binding domain"/>
    <property type="match status" value="1"/>
</dbReference>
<dbReference type="SUPFAM" id="SSF100950">
    <property type="entry name" value="NagB/RpiA/CoA transferase-like"/>
    <property type="match status" value="1"/>
</dbReference>
<dbReference type="InterPro" id="IPR001034">
    <property type="entry name" value="DeoR_HTH"/>
</dbReference>
<evidence type="ECO:0000259" key="7">
    <source>
        <dbReference type="PROSITE" id="PS51000"/>
    </source>
</evidence>
<dbReference type="PROSITE" id="PS51000">
    <property type="entry name" value="HTH_DEOR_2"/>
    <property type="match status" value="1"/>
</dbReference>
<gene>
    <name evidence="8" type="ORF">GCM10022239_26990</name>
</gene>
<keyword evidence="3" id="KW-0805">Transcription regulation</keyword>
<keyword evidence="2" id="KW-0678">Repressor</keyword>
<evidence type="ECO:0000256" key="6">
    <source>
        <dbReference type="ARBA" id="ARBA00024937"/>
    </source>
</evidence>
<organism evidence="8 9">
    <name type="scientific">Leifsonella bigeumensis</name>
    <dbReference type="NCBI Taxonomy" id="433643"/>
    <lineage>
        <taxon>Bacteria</taxon>
        <taxon>Bacillati</taxon>
        <taxon>Actinomycetota</taxon>
        <taxon>Actinomycetes</taxon>
        <taxon>Micrococcales</taxon>
        <taxon>Microbacteriaceae</taxon>
        <taxon>Leifsonella</taxon>
    </lineage>
</organism>
<accession>A0ABP7FWP2</accession>
<dbReference type="InterPro" id="IPR037171">
    <property type="entry name" value="NagB/RpiA_transferase-like"/>
</dbReference>
<dbReference type="PANTHER" id="PTHR30363">
    <property type="entry name" value="HTH-TYPE TRANSCRIPTIONAL REGULATOR SRLR-RELATED"/>
    <property type="match status" value="1"/>
</dbReference>
<dbReference type="InterPro" id="IPR036390">
    <property type="entry name" value="WH_DNA-bd_sf"/>
</dbReference>
<keyword evidence="4 8" id="KW-0238">DNA-binding</keyword>
<dbReference type="Pfam" id="PF00455">
    <property type="entry name" value="DeoRC"/>
    <property type="match status" value="1"/>
</dbReference>
<dbReference type="EMBL" id="BAABAE010000005">
    <property type="protein sequence ID" value="GAA3750296.1"/>
    <property type="molecule type" value="Genomic_DNA"/>
</dbReference>
<evidence type="ECO:0000313" key="9">
    <source>
        <dbReference type="Proteomes" id="UP001501004"/>
    </source>
</evidence>
<keyword evidence="9" id="KW-1185">Reference proteome</keyword>
<dbReference type="PRINTS" id="PR00037">
    <property type="entry name" value="HTHLACR"/>
</dbReference>
<dbReference type="GO" id="GO:0003677">
    <property type="term" value="F:DNA binding"/>
    <property type="evidence" value="ECO:0007669"/>
    <property type="project" value="UniProtKB-KW"/>
</dbReference>
<evidence type="ECO:0000256" key="3">
    <source>
        <dbReference type="ARBA" id="ARBA00023015"/>
    </source>
</evidence>
<comment type="caution">
    <text evidence="8">The sequence shown here is derived from an EMBL/GenBank/DDBJ whole genome shotgun (WGS) entry which is preliminary data.</text>
</comment>
<dbReference type="PROSITE" id="PS00894">
    <property type="entry name" value="HTH_DEOR_1"/>
    <property type="match status" value="1"/>
</dbReference>
<comment type="function">
    <text evidence="6">Repressor of the lactose catabolism operon. Galactose-6-phosphate is the inducer.</text>
</comment>
<sequence>MNARDQRHQIVLNILHERGRVEVTELRETLGVTEMTIRRDLEILEADGALKRVHGGATLPIGSGFEPPFSARRKIHVEAKESIARLVSDAISDGDTILLDGGSTGLAVAHALFSRVLTICPLSLRAATFLATSPTINLRVPGGAVRQGEQSFIGADVTDYLDAHNFDHYVMTASGVSVRGGITEWNPEDAAVKRKALQSSANIIAAADASKFGRTGFVRICSIETPNVIFTDKTLSDTDLETVSEHGARVIRAQ</sequence>
<dbReference type="PANTHER" id="PTHR30363:SF4">
    <property type="entry name" value="GLYCEROL-3-PHOSPHATE REGULON REPRESSOR"/>
    <property type="match status" value="1"/>
</dbReference>
<evidence type="ECO:0000256" key="5">
    <source>
        <dbReference type="ARBA" id="ARBA00023163"/>
    </source>
</evidence>
<evidence type="ECO:0000313" key="8">
    <source>
        <dbReference type="EMBL" id="GAA3750296.1"/>
    </source>
</evidence>
<dbReference type="RefSeq" id="WP_344757641.1">
    <property type="nucleotide sequence ID" value="NZ_BAABAE010000005.1"/>
</dbReference>
<dbReference type="InterPro" id="IPR036388">
    <property type="entry name" value="WH-like_DNA-bd_sf"/>
</dbReference>
<dbReference type="InterPro" id="IPR014036">
    <property type="entry name" value="DeoR-like_C"/>
</dbReference>
<dbReference type="SMART" id="SM00420">
    <property type="entry name" value="HTH_DEOR"/>
    <property type="match status" value="1"/>
</dbReference>